<dbReference type="InterPro" id="IPR039754">
    <property type="entry name" value="Esf1"/>
</dbReference>
<feature type="compositionally biased region" description="Basic and acidic residues" evidence="1">
    <location>
        <begin position="46"/>
        <end position="60"/>
    </location>
</feature>
<dbReference type="PANTHER" id="PTHR12202:SF0">
    <property type="entry name" value="ESF1 HOMOLOG"/>
    <property type="match status" value="1"/>
</dbReference>
<proteinExistence type="predicted"/>
<accession>A0A1J3J2B0</accession>
<evidence type="ECO:0000256" key="1">
    <source>
        <dbReference type="SAM" id="MobiDB-lite"/>
    </source>
</evidence>
<feature type="region of interest" description="Disordered" evidence="1">
    <location>
        <begin position="46"/>
        <end position="66"/>
    </location>
</feature>
<feature type="domain" description="ESF1 RRM" evidence="2">
    <location>
        <begin position="149"/>
        <end position="195"/>
    </location>
</feature>
<gene>
    <name evidence="3" type="ORF">MP_TR7869_c1_g1_i1_g.22797</name>
</gene>
<reference evidence="3" key="1">
    <citation type="submission" date="2016-07" db="EMBL/GenBank/DDBJ databases">
        <title>De novo transcriptome assembly of four accessions of the metal hyperaccumulator plant Noccaea caerulescens.</title>
        <authorList>
            <person name="Blande D."/>
            <person name="Halimaa P."/>
            <person name="Tervahauta A.I."/>
            <person name="Aarts M.G."/>
            <person name="Karenlampi S.O."/>
        </authorList>
    </citation>
    <scope>NUCLEOTIDE SEQUENCE</scope>
</reference>
<dbReference type="GO" id="GO:0006364">
    <property type="term" value="P:rRNA processing"/>
    <property type="evidence" value="ECO:0007669"/>
    <property type="project" value="InterPro"/>
</dbReference>
<organism evidence="3">
    <name type="scientific">Noccaea caerulescens</name>
    <name type="common">Alpine penny-cress</name>
    <name type="synonym">Thlaspi caerulescens</name>
    <dbReference type="NCBI Taxonomy" id="107243"/>
    <lineage>
        <taxon>Eukaryota</taxon>
        <taxon>Viridiplantae</taxon>
        <taxon>Streptophyta</taxon>
        <taxon>Embryophyta</taxon>
        <taxon>Tracheophyta</taxon>
        <taxon>Spermatophyta</taxon>
        <taxon>Magnoliopsida</taxon>
        <taxon>eudicotyledons</taxon>
        <taxon>Gunneridae</taxon>
        <taxon>Pentapetalae</taxon>
        <taxon>rosids</taxon>
        <taxon>malvids</taxon>
        <taxon>Brassicales</taxon>
        <taxon>Brassicaceae</taxon>
        <taxon>Coluteocarpeae</taxon>
        <taxon>Noccaea</taxon>
    </lineage>
</organism>
<feature type="domain" description="ESF1 RRM" evidence="2">
    <location>
        <begin position="197"/>
        <end position="252"/>
    </location>
</feature>
<sequence>MATVLNEFDTLYEQFYGSGAIEVEQDIEPAIAEEADPLYERIKKELRSESEEEDRNRPDESEIAMGTTNMPRIPRMIDRMRFGLEFYHPIIPNWVELTDEELFTDPDSDDSDRDEERYQNYFNYFHPNPITIPRETEGLDDESISGPETRRLSLRVMDWSRVSAKDLLLLFLNPFLPEDGRILSVAVYPEDPGVEGYHAVAECDSSATADYLYNKSRHGIESEFERCSNKLLDFRFIPESLEFKQPPRDVATDEPDPDPSFSALVQGVRAMHINQL</sequence>
<protein>
    <submittedName>
        <fullName evidence="3">ESF1-like protein</fullName>
    </submittedName>
</protein>
<evidence type="ECO:0000259" key="2">
    <source>
        <dbReference type="Pfam" id="PF25121"/>
    </source>
</evidence>
<dbReference type="Pfam" id="PF25121">
    <property type="entry name" value="RRM_ESF1"/>
    <property type="match status" value="2"/>
</dbReference>
<dbReference type="AlphaFoldDB" id="A0A1J3J2B0"/>
<evidence type="ECO:0000313" key="3">
    <source>
        <dbReference type="EMBL" id="JAU86695.1"/>
    </source>
</evidence>
<dbReference type="EMBL" id="GEVM01019243">
    <property type="protein sequence ID" value="JAU86695.1"/>
    <property type="molecule type" value="Transcribed_RNA"/>
</dbReference>
<dbReference type="PANTHER" id="PTHR12202">
    <property type="entry name" value="ESF1 HOMOLOG"/>
    <property type="match status" value="1"/>
</dbReference>
<dbReference type="GO" id="GO:0003723">
    <property type="term" value="F:RNA binding"/>
    <property type="evidence" value="ECO:0007669"/>
    <property type="project" value="TreeGrafter"/>
</dbReference>
<name>A0A1J3J2B0_NOCCA</name>
<dbReference type="InterPro" id="IPR056750">
    <property type="entry name" value="RRM_ESF1"/>
</dbReference>